<dbReference type="RefSeq" id="WP_188598458.1">
    <property type="nucleotide sequence ID" value="NZ_BMJW01000001.1"/>
</dbReference>
<dbReference type="InterPro" id="IPR017937">
    <property type="entry name" value="Thioredoxin_CS"/>
</dbReference>
<keyword evidence="7" id="KW-1185">Reference proteome</keyword>
<protein>
    <recommendedName>
        <fullName evidence="5">Thioredoxin domain-containing protein</fullName>
    </recommendedName>
</protein>
<dbReference type="GO" id="GO:0030313">
    <property type="term" value="C:cell envelope"/>
    <property type="evidence" value="ECO:0007669"/>
    <property type="project" value="UniProtKB-SubCell"/>
</dbReference>
<evidence type="ECO:0000259" key="5">
    <source>
        <dbReference type="PROSITE" id="PS51352"/>
    </source>
</evidence>
<dbReference type="AlphaFoldDB" id="A0A917HXG5"/>
<evidence type="ECO:0000256" key="4">
    <source>
        <dbReference type="ARBA" id="ARBA00023284"/>
    </source>
</evidence>
<keyword evidence="3" id="KW-1015">Disulfide bond</keyword>
<comment type="caution">
    <text evidence="6">The sequence shown here is derived from an EMBL/GenBank/DDBJ whole genome shotgun (WGS) entry which is preliminary data.</text>
</comment>
<dbReference type="PROSITE" id="PS51257">
    <property type="entry name" value="PROKAR_LIPOPROTEIN"/>
    <property type="match status" value="1"/>
</dbReference>
<gene>
    <name evidence="6" type="ORF">GCM10011416_13070</name>
</gene>
<accession>A0A917HXG5</accession>
<dbReference type="InterPro" id="IPR013766">
    <property type="entry name" value="Thioredoxin_domain"/>
</dbReference>
<dbReference type="SUPFAM" id="SSF52833">
    <property type="entry name" value="Thioredoxin-like"/>
    <property type="match status" value="1"/>
</dbReference>
<evidence type="ECO:0000313" key="6">
    <source>
        <dbReference type="EMBL" id="GGG96617.1"/>
    </source>
</evidence>
<name>A0A917HXG5_9FLAO</name>
<sequence>MKKALYAILVFSLLSCKKDFKEKTIIKENIEPLKKELPNEVTITVNDSIENAFFNVRYDEFQAMPDLLYLGKKHKRSSITLFVENELHVLGGSPIKASFKYDFCFQKGDSVQIDFTPLTILDKIKVLYPTYRVTNRVANYYELNFDYLLYQKNIETRAFVVDKKAPFVRAALDIEKNKQNTQLLLDSLTKKQLISSDFKEQKEVEIPFIYATSRIYQAINDKVSIDINALGIPLDNEKLSTNETYIAFLKSVFRYRYFKNTKARLKPSGYYDYILKEPTFLTGSLKTMVLRGYLEGIKNLENSKFNKYLEHFKTIAKEKEDLDFIERITAYQESTKSAIKNPTGSLTTMLSEKPVDFNEILKKEKGKVVLVDFWASWCAPCRREMPFLKELKKEFDDSKLTVIEISTDKDILAWKRASKMEKIDQYKHSYRISNWEKSSLYQQYKIKTIPRYLLFDKNGVIIDDNAPRPSDPGLKKLIASYISK</sequence>
<dbReference type="GO" id="GO:0017004">
    <property type="term" value="P:cytochrome complex assembly"/>
    <property type="evidence" value="ECO:0007669"/>
    <property type="project" value="UniProtKB-KW"/>
</dbReference>
<feature type="domain" description="Thioredoxin" evidence="5">
    <location>
        <begin position="335"/>
        <end position="483"/>
    </location>
</feature>
<evidence type="ECO:0000256" key="2">
    <source>
        <dbReference type="ARBA" id="ARBA00022748"/>
    </source>
</evidence>
<dbReference type="CDD" id="cd02966">
    <property type="entry name" value="TlpA_like_family"/>
    <property type="match status" value="1"/>
</dbReference>
<comment type="subcellular location">
    <subcellularLocation>
        <location evidence="1">Cell envelope</location>
    </subcellularLocation>
</comment>
<dbReference type="PANTHER" id="PTHR42852:SF6">
    <property type="entry name" value="THIOL:DISULFIDE INTERCHANGE PROTEIN DSBE"/>
    <property type="match status" value="1"/>
</dbReference>
<evidence type="ECO:0000313" key="7">
    <source>
        <dbReference type="Proteomes" id="UP000633278"/>
    </source>
</evidence>
<dbReference type="PROSITE" id="PS51352">
    <property type="entry name" value="THIOREDOXIN_2"/>
    <property type="match status" value="1"/>
</dbReference>
<dbReference type="PROSITE" id="PS00194">
    <property type="entry name" value="THIOREDOXIN_1"/>
    <property type="match status" value="1"/>
</dbReference>
<proteinExistence type="predicted"/>
<dbReference type="Proteomes" id="UP000633278">
    <property type="component" value="Unassembled WGS sequence"/>
</dbReference>
<dbReference type="Gene3D" id="3.40.30.10">
    <property type="entry name" value="Glutaredoxin"/>
    <property type="match status" value="1"/>
</dbReference>
<reference evidence="6" key="1">
    <citation type="journal article" date="2014" name="Int. J. Syst. Evol. Microbiol.">
        <title>Complete genome sequence of Corynebacterium casei LMG S-19264T (=DSM 44701T), isolated from a smear-ripened cheese.</title>
        <authorList>
            <consortium name="US DOE Joint Genome Institute (JGI-PGF)"/>
            <person name="Walter F."/>
            <person name="Albersmeier A."/>
            <person name="Kalinowski J."/>
            <person name="Ruckert C."/>
        </authorList>
    </citation>
    <scope>NUCLEOTIDE SEQUENCE</scope>
    <source>
        <strain evidence="6">CGMCC 1.15763</strain>
    </source>
</reference>
<keyword evidence="4" id="KW-0676">Redox-active center</keyword>
<dbReference type="Pfam" id="PF13905">
    <property type="entry name" value="Thioredoxin_8"/>
    <property type="match status" value="1"/>
</dbReference>
<keyword evidence="2" id="KW-0201">Cytochrome c-type biogenesis</keyword>
<dbReference type="InterPro" id="IPR050553">
    <property type="entry name" value="Thioredoxin_ResA/DsbE_sf"/>
</dbReference>
<dbReference type="EMBL" id="BMJW01000001">
    <property type="protein sequence ID" value="GGG96617.1"/>
    <property type="molecule type" value="Genomic_DNA"/>
</dbReference>
<reference evidence="6" key="2">
    <citation type="submission" date="2020-09" db="EMBL/GenBank/DDBJ databases">
        <authorList>
            <person name="Sun Q."/>
            <person name="Zhou Y."/>
        </authorList>
    </citation>
    <scope>NUCLEOTIDE SEQUENCE</scope>
    <source>
        <strain evidence="6">CGMCC 1.15763</strain>
    </source>
</reference>
<dbReference type="InterPro" id="IPR012336">
    <property type="entry name" value="Thioredoxin-like_fold"/>
</dbReference>
<evidence type="ECO:0000256" key="3">
    <source>
        <dbReference type="ARBA" id="ARBA00023157"/>
    </source>
</evidence>
<evidence type="ECO:0000256" key="1">
    <source>
        <dbReference type="ARBA" id="ARBA00004196"/>
    </source>
</evidence>
<dbReference type="InterPro" id="IPR036249">
    <property type="entry name" value="Thioredoxin-like_sf"/>
</dbReference>
<organism evidence="6 7">
    <name type="scientific">Polaribacter pacificus</name>
    <dbReference type="NCBI Taxonomy" id="1775173"/>
    <lineage>
        <taxon>Bacteria</taxon>
        <taxon>Pseudomonadati</taxon>
        <taxon>Bacteroidota</taxon>
        <taxon>Flavobacteriia</taxon>
        <taxon>Flavobacteriales</taxon>
        <taxon>Flavobacteriaceae</taxon>
    </lineage>
</organism>
<dbReference type="PANTHER" id="PTHR42852">
    <property type="entry name" value="THIOL:DISULFIDE INTERCHANGE PROTEIN DSBE"/>
    <property type="match status" value="1"/>
</dbReference>